<feature type="active site" description="Nucleophile" evidence="8 10">
    <location>
        <position position="99"/>
    </location>
</feature>
<dbReference type="PROSITE" id="PS52048">
    <property type="entry name" value="UCH_DOMAIN"/>
    <property type="match status" value="1"/>
</dbReference>
<dbReference type="PROSITE" id="PS52049">
    <property type="entry name" value="ULD"/>
    <property type="match status" value="1"/>
</dbReference>
<dbReference type="OrthoDB" id="1924260at2759"/>
<accession>A0A7J6LYC6</accession>
<dbReference type="PIRSF" id="PIRSF038120">
    <property type="entry name" value="Ubiquitinyl_hydrolase_UCH37"/>
    <property type="match status" value="1"/>
</dbReference>
<comment type="caution">
    <text evidence="13">The sequence shown here is derived from an EMBL/GenBank/DDBJ whole genome shotgun (WGS) entry which is preliminary data.</text>
</comment>
<dbReference type="InterPro" id="IPR001578">
    <property type="entry name" value="Peptidase_C12_UCH"/>
</dbReference>
<gene>
    <name evidence="13" type="ORF">FOL47_005270</name>
</gene>
<dbReference type="InterPro" id="IPR036959">
    <property type="entry name" value="Peptidase_C12_UCH_sf"/>
</dbReference>
<dbReference type="Gene3D" id="3.40.532.10">
    <property type="entry name" value="Peptidase C12, ubiquitin carboxyl-terminal hydrolase"/>
    <property type="match status" value="1"/>
</dbReference>
<dbReference type="GO" id="GO:0016579">
    <property type="term" value="P:protein deubiquitination"/>
    <property type="evidence" value="ECO:0007669"/>
    <property type="project" value="InterPro"/>
</dbReference>
<evidence type="ECO:0000256" key="10">
    <source>
        <dbReference type="PROSITE-ProRule" id="PRU01393"/>
    </source>
</evidence>
<dbReference type="PANTHER" id="PTHR10589:SF16">
    <property type="entry name" value="UBIQUITIN CARBOXYL-TERMINAL HYDROLASE ISOZYME L5"/>
    <property type="match status" value="1"/>
</dbReference>
<keyword evidence="14" id="KW-1185">Reference proteome</keyword>
<dbReference type="InterPro" id="IPR041507">
    <property type="entry name" value="UCH_C"/>
</dbReference>
<evidence type="ECO:0000256" key="4">
    <source>
        <dbReference type="ARBA" id="ARBA00022786"/>
    </source>
</evidence>
<protein>
    <recommendedName>
        <fullName evidence="7 11">Ubiquitin carboxyl-terminal hydrolase</fullName>
        <ecNumber evidence="7 11">3.4.19.12</ecNumber>
    </recommendedName>
</protein>
<dbReference type="PRINTS" id="PR00707">
    <property type="entry name" value="UBCTHYDRLASE"/>
</dbReference>
<reference evidence="13 14" key="1">
    <citation type="submission" date="2020-04" db="EMBL/GenBank/DDBJ databases">
        <title>Perkinsus chesapeaki whole genome sequence.</title>
        <authorList>
            <person name="Bogema D.R."/>
        </authorList>
    </citation>
    <scope>NUCLEOTIDE SEQUENCE [LARGE SCALE GENOMIC DNA]</scope>
    <source>
        <strain evidence="13">ATCC PRA-425</strain>
    </source>
</reference>
<dbReference type="CDD" id="cd09617">
    <property type="entry name" value="Peptidase_C12_UCH37_BAP1"/>
    <property type="match status" value="1"/>
</dbReference>
<dbReference type="EMBL" id="JAAPAO010000295">
    <property type="protein sequence ID" value="KAF4664156.1"/>
    <property type="molecule type" value="Genomic_DNA"/>
</dbReference>
<feature type="active site" description="Proton donor" evidence="8 10">
    <location>
        <position position="173"/>
    </location>
</feature>
<evidence type="ECO:0000256" key="8">
    <source>
        <dbReference type="PIRSR" id="PIRSR038120-1"/>
    </source>
</evidence>
<feature type="site" description="Transition state stabilizer" evidence="10">
    <location>
        <position position="93"/>
    </location>
</feature>
<keyword evidence="3 7" id="KW-0645">Protease</keyword>
<dbReference type="EC" id="3.4.19.12" evidence="7 11"/>
<dbReference type="GO" id="GO:0004843">
    <property type="term" value="F:cysteine-type deubiquitinase activity"/>
    <property type="evidence" value="ECO:0007669"/>
    <property type="project" value="UniProtKB-UniRule"/>
</dbReference>
<dbReference type="InterPro" id="IPR017390">
    <property type="entry name" value="Ubiquitinyl_hydrolase_UCH37"/>
</dbReference>
<dbReference type="Proteomes" id="UP000591131">
    <property type="component" value="Unassembled WGS sequence"/>
</dbReference>
<evidence type="ECO:0000313" key="13">
    <source>
        <dbReference type="EMBL" id="KAF4664156.1"/>
    </source>
</evidence>
<dbReference type="AlphaFoldDB" id="A0A7J6LYC6"/>
<evidence type="ECO:0000256" key="2">
    <source>
        <dbReference type="ARBA" id="ARBA00009326"/>
    </source>
</evidence>
<feature type="site" description="Important for enzyme activity" evidence="9 10">
    <location>
        <position position="188"/>
    </location>
</feature>
<proteinExistence type="inferred from homology"/>
<dbReference type="GO" id="GO:0005737">
    <property type="term" value="C:cytoplasm"/>
    <property type="evidence" value="ECO:0007669"/>
    <property type="project" value="TreeGrafter"/>
</dbReference>
<evidence type="ECO:0000256" key="7">
    <source>
        <dbReference type="PIRNR" id="PIRNR038120"/>
    </source>
</evidence>
<evidence type="ECO:0000256" key="3">
    <source>
        <dbReference type="ARBA" id="ARBA00022670"/>
    </source>
</evidence>
<evidence type="ECO:0000256" key="5">
    <source>
        <dbReference type="ARBA" id="ARBA00022801"/>
    </source>
</evidence>
<dbReference type="SUPFAM" id="SSF54001">
    <property type="entry name" value="Cysteine proteinases"/>
    <property type="match status" value="1"/>
</dbReference>
<keyword evidence="5 7" id="KW-0378">Hydrolase</keyword>
<comment type="catalytic activity">
    <reaction evidence="1 7 10 11">
        <text>Thiol-dependent hydrolysis of ester, thioester, amide, peptide and isopeptide bonds formed by the C-terminal Gly of ubiquitin (a 76-residue protein attached to proteins as an intracellular targeting signal).</text>
        <dbReference type="EC" id="3.4.19.12"/>
    </reaction>
</comment>
<comment type="similarity">
    <text evidence="2 7 10 11">Belongs to the peptidase C12 family.</text>
</comment>
<organism evidence="13 14">
    <name type="scientific">Perkinsus chesapeaki</name>
    <name type="common">Clam parasite</name>
    <name type="synonym">Perkinsus andrewsi</name>
    <dbReference type="NCBI Taxonomy" id="330153"/>
    <lineage>
        <taxon>Eukaryota</taxon>
        <taxon>Sar</taxon>
        <taxon>Alveolata</taxon>
        <taxon>Perkinsozoa</taxon>
        <taxon>Perkinsea</taxon>
        <taxon>Perkinsida</taxon>
        <taxon>Perkinsidae</taxon>
        <taxon>Perkinsus</taxon>
    </lineage>
</organism>
<evidence type="ECO:0000259" key="12">
    <source>
        <dbReference type="PROSITE" id="PS52048"/>
    </source>
</evidence>
<dbReference type="InterPro" id="IPR038765">
    <property type="entry name" value="Papain-like_cys_pep_sf"/>
</dbReference>
<evidence type="ECO:0000256" key="9">
    <source>
        <dbReference type="PIRSR" id="PIRSR038120-2"/>
    </source>
</evidence>
<keyword evidence="6 7" id="KW-0788">Thiol protease</keyword>
<sequence>MSDDGAAGAAGDVNNGWCTIESDPGVFTELCEDLGVKDVQFRELYSLDEETLKYECANVPVYGLVFLFKWDKKMEDQRTPLIPPPDGMFYASQVINNACATQAILSVLLNAEGLEVGDVLANLRDFTAGFDAETRGWAIGNSEEIRRAHNSFRPQASFDVEQREEAPKEDAFHFVAYIPFKGGLYELDGLRGGPIFLETTEGEWTKGALKYIQEKIAKYSQTSEGEQQPDEIRFNLMVVCGDKRKALQKQIDDISKAMGESSEAVVELKSQLANEESIRAKWKTENERRRHDYTPFLLTALRLLAEKGQLVDAFRKGKELSKNQRSARRQAAKSE</sequence>
<evidence type="ECO:0000313" key="14">
    <source>
        <dbReference type="Proteomes" id="UP000591131"/>
    </source>
</evidence>
<dbReference type="GO" id="GO:0006511">
    <property type="term" value="P:ubiquitin-dependent protein catabolic process"/>
    <property type="evidence" value="ECO:0007669"/>
    <property type="project" value="UniProtKB-UniRule"/>
</dbReference>
<dbReference type="Pfam" id="PF18031">
    <property type="entry name" value="UCH_C"/>
    <property type="match status" value="1"/>
</dbReference>
<evidence type="ECO:0000256" key="11">
    <source>
        <dbReference type="RuleBase" id="RU361215"/>
    </source>
</evidence>
<dbReference type="Pfam" id="PF01088">
    <property type="entry name" value="Peptidase_C12"/>
    <property type="match status" value="1"/>
</dbReference>
<evidence type="ECO:0000256" key="1">
    <source>
        <dbReference type="ARBA" id="ARBA00000707"/>
    </source>
</evidence>
<evidence type="ECO:0000256" key="6">
    <source>
        <dbReference type="ARBA" id="ARBA00022807"/>
    </source>
</evidence>
<dbReference type="PANTHER" id="PTHR10589">
    <property type="entry name" value="UBIQUITIN CARBOXYL-TERMINAL HYDROLASE"/>
    <property type="match status" value="1"/>
</dbReference>
<feature type="domain" description="UCH catalytic" evidence="12">
    <location>
        <begin position="16"/>
        <end position="241"/>
    </location>
</feature>
<keyword evidence="4 7" id="KW-0833">Ubl conjugation pathway</keyword>
<name>A0A7J6LYC6_PERCH</name>